<feature type="transmembrane region" description="Helical" evidence="7">
    <location>
        <begin position="226"/>
        <end position="244"/>
    </location>
</feature>
<gene>
    <name evidence="10" type="primary">6040706</name>
    <name evidence="9" type="ORF">CpipJ_CPIJ008031</name>
</gene>
<dbReference type="AlphaFoldDB" id="B0WMX6"/>
<dbReference type="EMBL" id="DS232003">
    <property type="protein sequence ID" value="EDS31368.1"/>
    <property type="molecule type" value="Genomic_DNA"/>
</dbReference>
<dbReference type="GO" id="GO:0005886">
    <property type="term" value="C:plasma membrane"/>
    <property type="evidence" value="ECO:0007669"/>
    <property type="project" value="UniProtKB-SubCell"/>
</dbReference>
<evidence type="ECO:0000256" key="2">
    <source>
        <dbReference type="ARBA" id="ARBA00008789"/>
    </source>
</evidence>
<evidence type="ECO:0000256" key="5">
    <source>
        <dbReference type="ARBA" id="ARBA00022989"/>
    </source>
</evidence>
<sequence length="642" mass="73935">MHAQRLQGSCKSKVGAGQLLLTSTIVTQSSRGNVPHHPTSIMDVLDGVPRCVLGYQVKTRTQIVLSFLVPVVFELLVYCVLMTADVIVVVEHFRNGNPSWAWFTLAFMWLPAVSCFAAVLSSPSQWPETLGCDERTARFVTKHLLVLTLFPVAAFYRFNRRIFWSIEALFQEKGSYGRVQAVGKIRETSPYELYHFLQAFLHAAPQMSLQLYILLRDNTFRNYDTVTAQIVSVVFSFLTMASIITSYQRFESQKIVGKCYPWSSDQQVAARKREFLRSTSTAESLLASARRNPLEGDPTVPNIMRNFYSKYGEGPSSPGSKIINVDPSNFDRKSSKQLTDPYANYTDDDKLEAADTVDSQSPTVSFKRDLVEHIDEIRQYVRQTDDLKLSTIPADSSDEEYENPVELDKPPRTPAPPTPAANVLKRASVLRDIFVFDVECFIKSHVPRLPDGMFEHERKQADENVDQTDGDALSLPSRRQMITGLEEDDLIGKAVSFTGWVMFLLMRMIALSVFYVFFPLYFWMLCVNHYFLMIACIIYEVRFHEKLERYYFYLFLAYIYLFSLLEFKIKFIHVRTWYVGYVTLVFIENIAMSVLWYNLGSFDSWWFDFLHYLTVASGVLSLLCLLFYYAFLRPKDKVLFVN</sequence>
<dbReference type="OrthoDB" id="8190653at2759"/>
<reference evidence="10" key="2">
    <citation type="submission" date="2021-02" db="UniProtKB">
        <authorList>
            <consortium name="EnsemblMetazoa"/>
        </authorList>
    </citation>
    <scope>IDENTIFICATION</scope>
    <source>
        <strain evidence="10">JHB</strain>
    </source>
</reference>
<dbReference type="VEuPathDB" id="VectorBase:CQUJHB016662"/>
<evidence type="ECO:0000256" key="8">
    <source>
        <dbReference type="SAM" id="MobiDB-lite"/>
    </source>
</evidence>
<dbReference type="GO" id="GO:1902742">
    <property type="term" value="P:apoptotic process involved in development"/>
    <property type="evidence" value="ECO:0007669"/>
    <property type="project" value="TreeGrafter"/>
</dbReference>
<evidence type="ECO:0000313" key="10">
    <source>
        <dbReference type="EnsemblMetazoa" id="CPIJ008031-PA"/>
    </source>
</evidence>
<feature type="transmembrane region" description="Helical" evidence="7">
    <location>
        <begin position="609"/>
        <end position="631"/>
    </location>
</feature>
<accession>B0WMX6</accession>
<dbReference type="InterPro" id="IPR050895">
    <property type="entry name" value="XK-related_scramblase"/>
</dbReference>
<feature type="transmembrane region" description="Helical" evidence="7">
    <location>
        <begin position="551"/>
        <end position="572"/>
    </location>
</feature>
<evidence type="ECO:0000256" key="4">
    <source>
        <dbReference type="ARBA" id="ARBA00022692"/>
    </source>
</evidence>
<dbReference type="InParanoid" id="B0WMX6"/>
<dbReference type="HOGENOM" id="CLU_025034_0_0_1"/>
<keyword evidence="5 7" id="KW-1133">Transmembrane helix</keyword>
<organism>
    <name type="scientific">Culex quinquefasciatus</name>
    <name type="common">Southern house mosquito</name>
    <name type="synonym">Culex pungens</name>
    <dbReference type="NCBI Taxonomy" id="7176"/>
    <lineage>
        <taxon>Eukaryota</taxon>
        <taxon>Metazoa</taxon>
        <taxon>Ecdysozoa</taxon>
        <taxon>Arthropoda</taxon>
        <taxon>Hexapoda</taxon>
        <taxon>Insecta</taxon>
        <taxon>Pterygota</taxon>
        <taxon>Neoptera</taxon>
        <taxon>Endopterygota</taxon>
        <taxon>Diptera</taxon>
        <taxon>Nematocera</taxon>
        <taxon>Culicoidea</taxon>
        <taxon>Culicidae</taxon>
        <taxon>Culicinae</taxon>
        <taxon>Culicini</taxon>
        <taxon>Culex</taxon>
        <taxon>Culex</taxon>
    </lineage>
</organism>
<feature type="region of interest" description="Disordered" evidence="8">
    <location>
        <begin position="312"/>
        <end position="344"/>
    </location>
</feature>
<dbReference type="Proteomes" id="UP000002320">
    <property type="component" value="Unassembled WGS sequence"/>
</dbReference>
<comment type="similarity">
    <text evidence="2 7">Belongs to the XK family.</text>
</comment>
<keyword evidence="6 7" id="KW-0472">Membrane</keyword>
<dbReference type="InterPro" id="IPR018629">
    <property type="entry name" value="XK-rel"/>
</dbReference>
<comment type="subcellular location">
    <subcellularLocation>
        <location evidence="1">Cell membrane</location>
        <topology evidence="1">Multi-pass membrane protein</topology>
    </subcellularLocation>
    <subcellularLocation>
        <location evidence="7">Membrane</location>
        <topology evidence="7">Multi-pass membrane protein</topology>
    </subcellularLocation>
</comment>
<evidence type="ECO:0000313" key="9">
    <source>
        <dbReference type="EMBL" id="EDS31368.1"/>
    </source>
</evidence>
<dbReference type="EnsemblMetazoa" id="CPIJ008031-RA">
    <property type="protein sequence ID" value="CPIJ008031-PA"/>
    <property type="gene ID" value="CPIJ008031"/>
</dbReference>
<dbReference type="PANTHER" id="PTHR16024:SF27">
    <property type="entry name" value="XK-RELATED PROTEIN"/>
    <property type="match status" value="1"/>
</dbReference>
<dbReference type="Pfam" id="PF09815">
    <property type="entry name" value="XK-related"/>
    <property type="match status" value="2"/>
</dbReference>
<feature type="transmembrane region" description="Helical" evidence="7">
    <location>
        <begin position="100"/>
        <end position="120"/>
    </location>
</feature>
<reference evidence="9" key="1">
    <citation type="submission" date="2007-03" db="EMBL/GenBank/DDBJ databases">
        <title>Annotation of Culex pipiens quinquefasciatus.</title>
        <authorList>
            <consortium name="The Broad Institute Genome Sequencing Platform"/>
            <person name="Atkinson P.W."/>
            <person name="Hemingway J."/>
            <person name="Christensen B.M."/>
            <person name="Higgs S."/>
            <person name="Kodira C."/>
            <person name="Hannick L."/>
            <person name="Megy K."/>
            <person name="O'Leary S."/>
            <person name="Pearson M."/>
            <person name="Haas B.J."/>
            <person name="Mauceli E."/>
            <person name="Wortman J.R."/>
            <person name="Lee N.H."/>
            <person name="Guigo R."/>
            <person name="Stanke M."/>
            <person name="Alvarado L."/>
            <person name="Amedeo P."/>
            <person name="Antoine C.H."/>
            <person name="Arensburger P."/>
            <person name="Bidwell S.L."/>
            <person name="Crawford M."/>
            <person name="Camaro F."/>
            <person name="Devon K."/>
            <person name="Engels R."/>
            <person name="Hammond M."/>
            <person name="Howarth C."/>
            <person name="Koehrsen M."/>
            <person name="Lawson D."/>
            <person name="Montgomery P."/>
            <person name="Nene V."/>
            <person name="Nusbaum C."/>
            <person name="Puiu D."/>
            <person name="Romero-Severson J."/>
            <person name="Severson D.W."/>
            <person name="Shumway M."/>
            <person name="Sisk P."/>
            <person name="Stolte C."/>
            <person name="Zeng Q."/>
            <person name="Eisenstadt E."/>
            <person name="Fraser-Liggett C."/>
            <person name="Strausberg R."/>
            <person name="Galagan J."/>
            <person name="Birren B."/>
            <person name="Collins F.H."/>
        </authorList>
    </citation>
    <scope>NUCLEOTIDE SEQUENCE [LARGE SCALE GENOMIC DNA]</scope>
    <source>
        <strain evidence="9">JHB</strain>
    </source>
</reference>
<dbReference type="OMA" id="YHMLVQD"/>
<evidence type="ECO:0000256" key="1">
    <source>
        <dbReference type="ARBA" id="ARBA00004651"/>
    </source>
</evidence>
<protein>
    <recommendedName>
        <fullName evidence="7">XK-related protein</fullName>
    </recommendedName>
</protein>
<feature type="transmembrane region" description="Helical" evidence="7">
    <location>
        <begin position="63"/>
        <end position="88"/>
    </location>
</feature>
<evidence type="ECO:0000256" key="3">
    <source>
        <dbReference type="ARBA" id="ARBA00022475"/>
    </source>
</evidence>
<feature type="compositionally biased region" description="Acidic residues" evidence="8">
    <location>
        <begin position="396"/>
        <end position="405"/>
    </location>
</feature>
<evidence type="ECO:0000256" key="6">
    <source>
        <dbReference type="ARBA" id="ARBA00023136"/>
    </source>
</evidence>
<evidence type="ECO:0000256" key="7">
    <source>
        <dbReference type="RuleBase" id="RU910716"/>
    </source>
</evidence>
<keyword evidence="3" id="KW-1003">Cell membrane</keyword>
<evidence type="ECO:0000313" key="11">
    <source>
        <dbReference type="Proteomes" id="UP000002320"/>
    </source>
</evidence>
<keyword evidence="11" id="KW-1185">Reference proteome</keyword>
<dbReference type="PANTHER" id="PTHR16024">
    <property type="entry name" value="XK-RELATED PROTEIN"/>
    <property type="match status" value="1"/>
</dbReference>
<proteinExistence type="inferred from homology"/>
<dbReference type="VEuPathDB" id="VectorBase:CPIJ008031"/>
<feature type="region of interest" description="Disordered" evidence="8">
    <location>
        <begin position="389"/>
        <end position="417"/>
    </location>
</feature>
<dbReference type="GO" id="GO:0070782">
    <property type="term" value="P:phosphatidylserine exposure on apoptotic cell surface"/>
    <property type="evidence" value="ECO:0007669"/>
    <property type="project" value="TreeGrafter"/>
</dbReference>
<dbReference type="FunCoup" id="B0WMX6">
    <property type="interactions" value="51"/>
</dbReference>
<name>B0WMX6_CULQU</name>
<dbReference type="eggNOG" id="KOG4790">
    <property type="taxonomic scope" value="Eukaryota"/>
</dbReference>
<feature type="transmembrane region" description="Helical" evidence="7">
    <location>
        <begin position="490"/>
        <end position="514"/>
    </location>
</feature>
<dbReference type="KEGG" id="cqu:CpipJ_CPIJ008031"/>
<dbReference type="GO" id="GO:0043652">
    <property type="term" value="P:engulfment of apoptotic cell"/>
    <property type="evidence" value="ECO:0007669"/>
    <property type="project" value="TreeGrafter"/>
</dbReference>
<feature type="transmembrane region" description="Helical" evidence="7">
    <location>
        <begin position="578"/>
        <end position="597"/>
    </location>
</feature>
<feature type="transmembrane region" description="Helical" evidence="7">
    <location>
        <begin position="140"/>
        <end position="158"/>
    </location>
</feature>
<keyword evidence="4 7" id="KW-0812">Transmembrane</keyword>